<name>A0A4D6N2N7_VIGUN</name>
<proteinExistence type="predicted"/>
<protein>
    <submittedName>
        <fullName evidence="1">Uncharacterized protein</fullName>
    </submittedName>
</protein>
<keyword evidence="2" id="KW-1185">Reference proteome</keyword>
<accession>A0A4D6N2N7</accession>
<organism evidence="1 2">
    <name type="scientific">Vigna unguiculata</name>
    <name type="common">Cowpea</name>
    <dbReference type="NCBI Taxonomy" id="3917"/>
    <lineage>
        <taxon>Eukaryota</taxon>
        <taxon>Viridiplantae</taxon>
        <taxon>Streptophyta</taxon>
        <taxon>Embryophyta</taxon>
        <taxon>Tracheophyta</taxon>
        <taxon>Spermatophyta</taxon>
        <taxon>Magnoliopsida</taxon>
        <taxon>eudicotyledons</taxon>
        <taxon>Gunneridae</taxon>
        <taxon>Pentapetalae</taxon>
        <taxon>rosids</taxon>
        <taxon>fabids</taxon>
        <taxon>Fabales</taxon>
        <taxon>Fabaceae</taxon>
        <taxon>Papilionoideae</taxon>
        <taxon>50 kb inversion clade</taxon>
        <taxon>NPAAA clade</taxon>
        <taxon>indigoferoid/millettioid clade</taxon>
        <taxon>Phaseoleae</taxon>
        <taxon>Vigna</taxon>
    </lineage>
</organism>
<gene>
    <name evidence="1" type="ORF">DEO72_LG9g3084</name>
</gene>
<dbReference type="EMBL" id="CP039353">
    <property type="protein sequence ID" value="QCE08060.1"/>
    <property type="molecule type" value="Genomic_DNA"/>
</dbReference>
<dbReference type="AlphaFoldDB" id="A0A4D6N2N7"/>
<reference evidence="1 2" key="1">
    <citation type="submission" date="2019-04" db="EMBL/GenBank/DDBJ databases">
        <title>An improved genome assembly and genetic linkage map for asparagus bean, Vigna unguiculata ssp. sesquipedialis.</title>
        <authorList>
            <person name="Xia Q."/>
            <person name="Zhang R."/>
            <person name="Dong Y."/>
        </authorList>
    </citation>
    <scope>NUCLEOTIDE SEQUENCE [LARGE SCALE GENOMIC DNA]</scope>
    <source>
        <tissue evidence="1">Leaf</tissue>
    </source>
</reference>
<dbReference type="InterPro" id="IPR021899">
    <property type="entry name" value="DUF3511"/>
</dbReference>
<dbReference type="PANTHER" id="PTHR33193:SF7">
    <property type="entry name" value="OS06G0686600 PROTEIN"/>
    <property type="match status" value="1"/>
</dbReference>
<dbReference type="Pfam" id="PF12023">
    <property type="entry name" value="DUF3511"/>
    <property type="match status" value="1"/>
</dbReference>
<sequence>MVASPISTKRAPLPTLPMTLIILKHHTWGATTQDHDVPLPSKNPLPACPFLPIDRSNSYNFNGPTQKGSGFSTSNDPELKRKKRIKAYNVLTVEGKLKSGVRNSFKWIKNKFSDIRYGV</sequence>
<dbReference type="PANTHER" id="PTHR33193">
    <property type="entry name" value="DOMAIN PROTEIN, PUTATIVE (DUF3511)-RELATED"/>
    <property type="match status" value="1"/>
</dbReference>
<evidence type="ECO:0000313" key="1">
    <source>
        <dbReference type="EMBL" id="QCE08060.1"/>
    </source>
</evidence>
<evidence type="ECO:0000313" key="2">
    <source>
        <dbReference type="Proteomes" id="UP000501690"/>
    </source>
</evidence>
<dbReference type="Proteomes" id="UP000501690">
    <property type="component" value="Linkage Group LG9"/>
</dbReference>